<proteinExistence type="predicted"/>
<dbReference type="EMBL" id="BGPR01046257">
    <property type="protein sequence ID" value="GBO23222.1"/>
    <property type="molecule type" value="Genomic_DNA"/>
</dbReference>
<dbReference type="EMBL" id="BGPR01049235">
    <property type="protein sequence ID" value="GBO26218.1"/>
    <property type="molecule type" value="Genomic_DNA"/>
</dbReference>
<organism evidence="3 5">
    <name type="scientific">Araneus ventricosus</name>
    <name type="common">Orbweaver spider</name>
    <name type="synonym">Epeira ventricosa</name>
    <dbReference type="NCBI Taxonomy" id="182803"/>
    <lineage>
        <taxon>Eukaryota</taxon>
        <taxon>Metazoa</taxon>
        <taxon>Ecdysozoa</taxon>
        <taxon>Arthropoda</taxon>
        <taxon>Chelicerata</taxon>
        <taxon>Arachnida</taxon>
        <taxon>Araneae</taxon>
        <taxon>Araneomorphae</taxon>
        <taxon>Entelegynae</taxon>
        <taxon>Araneoidea</taxon>
        <taxon>Araneidae</taxon>
        <taxon>Araneus</taxon>
    </lineage>
</organism>
<comment type="caution">
    <text evidence="3">The sequence shown here is derived from an EMBL/GenBank/DDBJ whole genome shotgun (WGS) entry which is preliminary data.</text>
</comment>
<protein>
    <submittedName>
        <fullName evidence="3">Uncharacterized protein</fullName>
    </submittedName>
</protein>
<dbReference type="EMBL" id="BGPR01049254">
    <property type="protein sequence ID" value="GBO26230.1"/>
    <property type="molecule type" value="Genomic_DNA"/>
</dbReference>
<accession>A0A4Y2VP69</accession>
<dbReference type="AlphaFoldDB" id="A0A4Y2VP69"/>
<evidence type="ECO:0000313" key="5">
    <source>
        <dbReference type="Proteomes" id="UP000499080"/>
    </source>
</evidence>
<evidence type="ECO:0000313" key="1">
    <source>
        <dbReference type="EMBL" id="GBO23218.1"/>
    </source>
</evidence>
<evidence type="ECO:0000313" key="2">
    <source>
        <dbReference type="EMBL" id="GBO23222.1"/>
    </source>
</evidence>
<gene>
    <name evidence="2" type="ORF">AVEN_119863_1</name>
    <name evidence="3" type="ORF">AVEN_189549_1</name>
    <name evidence="1" type="ORF">AVEN_71010_1</name>
    <name evidence="4" type="ORF">AVEN_99004_1</name>
</gene>
<sequence>MDFEYCYEHGKSLPSNVSLMGGKRVLQRYVLECRENGVIDPRPSPQIWQRNVGSQKYWNFLDISIRDRGQDLTRCLDVTSRPVGEIIKDRARIYSIT</sequence>
<keyword evidence="5" id="KW-1185">Reference proteome</keyword>
<reference evidence="3 5" key="1">
    <citation type="journal article" date="2019" name="Sci. Rep.">
        <title>Orb-weaving spider Araneus ventricosus genome elucidates the spidroin gene catalogue.</title>
        <authorList>
            <person name="Kono N."/>
            <person name="Nakamura H."/>
            <person name="Ohtoshi R."/>
            <person name="Moran D.A.P."/>
            <person name="Shinohara A."/>
            <person name="Yoshida Y."/>
            <person name="Fujiwara M."/>
            <person name="Mori M."/>
            <person name="Tomita M."/>
            <person name="Arakawa K."/>
        </authorList>
    </citation>
    <scope>NUCLEOTIDE SEQUENCE [LARGE SCALE GENOMIC DNA]</scope>
</reference>
<evidence type="ECO:0000313" key="3">
    <source>
        <dbReference type="EMBL" id="GBO26218.1"/>
    </source>
</evidence>
<dbReference type="EMBL" id="BGPR01046255">
    <property type="protein sequence ID" value="GBO23218.1"/>
    <property type="molecule type" value="Genomic_DNA"/>
</dbReference>
<name>A0A4Y2VP69_ARAVE</name>
<evidence type="ECO:0000313" key="4">
    <source>
        <dbReference type="EMBL" id="GBO26230.1"/>
    </source>
</evidence>
<dbReference type="Proteomes" id="UP000499080">
    <property type="component" value="Unassembled WGS sequence"/>
</dbReference>